<evidence type="ECO:0000313" key="3">
    <source>
        <dbReference type="Proteomes" id="UP000835052"/>
    </source>
</evidence>
<evidence type="ECO:0000256" key="1">
    <source>
        <dbReference type="SAM" id="SignalP"/>
    </source>
</evidence>
<dbReference type="Proteomes" id="UP000835052">
    <property type="component" value="Unassembled WGS sequence"/>
</dbReference>
<organism evidence="2 3">
    <name type="scientific">Caenorhabditis auriculariae</name>
    <dbReference type="NCBI Taxonomy" id="2777116"/>
    <lineage>
        <taxon>Eukaryota</taxon>
        <taxon>Metazoa</taxon>
        <taxon>Ecdysozoa</taxon>
        <taxon>Nematoda</taxon>
        <taxon>Chromadorea</taxon>
        <taxon>Rhabditida</taxon>
        <taxon>Rhabditina</taxon>
        <taxon>Rhabditomorpha</taxon>
        <taxon>Rhabditoidea</taxon>
        <taxon>Rhabditidae</taxon>
        <taxon>Peloderinae</taxon>
        <taxon>Caenorhabditis</taxon>
    </lineage>
</organism>
<comment type="caution">
    <text evidence="2">The sequence shown here is derived from an EMBL/GenBank/DDBJ whole genome shotgun (WGS) entry which is preliminary data.</text>
</comment>
<feature type="chain" id="PRO_5035914898" evidence="1">
    <location>
        <begin position="21"/>
        <end position="141"/>
    </location>
</feature>
<reference evidence="2" key="1">
    <citation type="submission" date="2020-10" db="EMBL/GenBank/DDBJ databases">
        <authorList>
            <person name="Kikuchi T."/>
        </authorList>
    </citation>
    <scope>NUCLEOTIDE SEQUENCE</scope>
    <source>
        <strain evidence="2">NKZ352</strain>
    </source>
</reference>
<accession>A0A8S1H0J6</accession>
<gene>
    <name evidence="2" type="ORF">CAUJ_LOCUS4846</name>
</gene>
<name>A0A8S1H0J6_9PELO</name>
<feature type="signal peptide" evidence="1">
    <location>
        <begin position="1"/>
        <end position="20"/>
    </location>
</feature>
<proteinExistence type="predicted"/>
<keyword evidence="3" id="KW-1185">Reference proteome</keyword>
<keyword evidence="1" id="KW-0732">Signal</keyword>
<dbReference type="AlphaFoldDB" id="A0A8S1H0J6"/>
<protein>
    <submittedName>
        <fullName evidence="2">Uncharacterized protein</fullName>
    </submittedName>
</protein>
<sequence>MRSTSSFIFLIFSLCDFASADYFGSLLGTFENRAYSLESEVYLVNATHIQIVDFSVNSGIDAPAIPFLFLNGKDKQKPKNVYVYHTDPNGDWLQKTTSIGKRGGKSERFVVEMPGSAAQWRQFAIVNTKLVGFIFIFERKM</sequence>
<dbReference type="OrthoDB" id="5840405at2759"/>
<evidence type="ECO:0000313" key="2">
    <source>
        <dbReference type="EMBL" id="CAD6188927.1"/>
    </source>
</evidence>
<dbReference type="EMBL" id="CAJGYM010000009">
    <property type="protein sequence ID" value="CAD6188927.1"/>
    <property type="molecule type" value="Genomic_DNA"/>
</dbReference>